<proteinExistence type="inferred from homology"/>
<accession>A0A2X4TTS7</accession>
<evidence type="ECO:0000256" key="4">
    <source>
        <dbReference type="ARBA" id="ARBA00023709"/>
    </source>
</evidence>
<evidence type="ECO:0000256" key="6">
    <source>
        <dbReference type="RuleBase" id="RU003707"/>
    </source>
</evidence>
<comment type="catalytic activity">
    <reaction evidence="5">
        <text>a 4-saturated-(3S)-3-hydroxyacyl-CoA = a (3E)-enoyl-CoA + H2O</text>
        <dbReference type="Rhea" id="RHEA:20724"/>
        <dbReference type="ChEBI" id="CHEBI:15377"/>
        <dbReference type="ChEBI" id="CHEBI:58521"/>
        <dbReference type="ChEBI" id="CHEBI:137480"/>
        <dbReference type="EC" id="4.2.1.17"/>
    </reaction>
</comment>
<dbReference type="Proteomes" id="UP000249091">
    <property type="component" value="Chromosome 1"/>
</dbReference>
<dbReference type="GO" id="GO:0018812">
    <property type="term" value="F:3-hydroxyacyl-CoA dehydratase activity"/>
    <property type="evidence" value="ECO:0007669"/>
    <property type="project" value="RHEA"/>
</dbReference>
<evidence type="ECO:0000256" key="1">
    <source>
        <dbReference type="ARBA" id="ARBA00002994"/>
    </source>
</evidence>
<organism evidence="7 8">
    <name type="scientific">Rhodococcus coprophilus</name>
    <dbReference type="NCBI Taxonomy" id="38310"/>
    <lineage>
        <taxon>Bacteria</taxon>
        <taxon>Bacillati</taxon>
        <taxon>Actinomycetota</taxon>
        <taxon>Actinomycetes</taxon>
        <taxon>Mycobacteriales</taxon>
        <taxon>Nocardiaceae</taxon>
        <taxon>Rhodococcus</taxon>
    </lineage>
</organism>
<dbReference type="EMBL" id="LS483468">
    <property type="protein sequence ID" value="SQI30836.1"/>
    <property type="molecule type" value="Genomic_DNA"/>
</dbReference>
<keyword evidence="3" id="KW-0276">Fatty acid metabolism</keyword>
<keyword evidence="7" id="KW-0456">Lyase</keyword>
<gene>
    <name evidence="7" type="primary">echA6</name>
    <name evidence="7" type="ORF">NCTC10994_01764</name>
</gene>
<comment type="function">
    <text evidence="1">Could possibly oxidize fatty acids using specific components.</text>
</comment>
<keyword evidence="3" id="KW-0443">Lipid metabolism</keyword>
<reference evidence="7 8" key="1">
    <citation type="submission" date="2018-06" db="EMBL/GenBank/DDBJ databases">
        <authorList>
            <consortium name="Pathogen Informatics"/>
            <person name="Doyle S."/>
        </authorList>
    </citation>
    <scope>NUCLEOTIDE SEQUENCE [LARGE SCALE GENOMIC DNA]</scope>
    <source>
        <strain evidence="7 8">NCTC10994</strain>
    </source>
</reference>
<dbReference type="RefSeq" id="WP_072701654.1">
    <property type="nucleotide sequence ID" value="NZ_JAFBBL010000001.1"/>
</dbReference>
<dbReference type="AlphaFoldDB" id="A0A2X4TTS7"/>
<evidence type="ECO:0000256" key="5">
    <source>
        <dbReference type="ARBA" id="ARBA00023717"/>
    </source>
</evidence>
<dbReference type="PROSITE" id="PS00166">
    <property type="entry name" value="ENOYL_COA_HYDRATASE"/>
    <property type="match status" value="1"/>
</dbReference>
<dbReference type="CDD" id="cd06558">
    <property type="entry name" value="crotonase-like"/>
    <property type="match status" value="1"/>
</dbReference>
<dbReference type="EC" id="4.2.1.17" evidence="7"/>
<evidence type="ECO:0000256" key="3">
    <source>
        <dbReference type="ARBA" id="ARBA00022832"/>
    </source>
</evidence>
<comment type="similarity">
    <text evidence="2 6">Belongs to the enoyl-CoA hydratase/isomerase family.</text>
</comment>
<dbReference type="InterPro" id="IPR029045">
    <property type="entry name" value="ClpP/crotonase-like_dom_sf"/>
</dbReference>
<dbReference type="PANTHER" id="PTHR43802:SF1">
    <property type="entry name" value="IP11341P-RELATED"/>
    <property type="match status" value="1"/>
</dbReference>
<dbReference type="PANTHER" id="PTHR43802">
    <property type="entry name" value="ENOYL-COA HYDRATASE"/>
    <property type="match status" value="1"/>
</dbReference>
<dbReference type="KEGG" id="rcr:NCTC10994_01764"/>
<evidence type="ECO:0000256" key="2">
    <source>
        <dbReference type="ARBA" id="ARBA00005254"/>
    </source>
</evidence>
<dbReference type="InterPro" id="IPR001753">
    <property type="entry name" value="Enoyl-CoA_hydra/iso"/>
</dbReference>
<protein>
    <submittedName>
        <fullName evidence="7">Enoyl-CoA hydratase</fullName>
        <ecNumber evidence="7">4.2.1.17</ecNumber>
    </submittedName>
</protein>
<dbReference type="InterPro" id="IPR018376">
    <property type="entry name" value="Enoyl-CoA_hyd/isom_CS"/>
</dbReference>
<keyword evidence="8" id="KW-1185">Reference proteome</keyword>
<dbReference type="SUPFAM" id="SSF52096">
    <property type="entry name" value="ClpP/crotonase"/>
    <property type="match status" value="1"/>
</dbReference>
<dbReference type="STRING" id="1219011.GCA_001895045_02857"/>
<dbReference type="Pfam" id="PF00378">
    <property type="entry name" value="ECH_1"/>
    <property type="match status" value="1"/>
</dbReference>
<evidence type="ECO:0000313" key="8">
    <source>
        <dbReference type="Proteomes" id="UP000249091"/>
    </source>
</evidence>
<dbReference type="Gene3D" id="3.90.226.10">
    <property type="entry name" value="2-enoyl-CoA Hydratase, Chain A, domain 1"/>
    <property type="match status" value="1"/>
</dbReference>
<sequence>MIGINRDGEVVTLELQREERRNALNSQLCVEIREAVEQAVDDDARVIVITGRGTSFCAGADLSGDVYAAGFLDNLGDMLQTIENVPIPVIAAINGPAIGAGTQLALASDLRVVAPNARFAVPAARLGISVDRWTVRRLASLVGGGPARTVLLAAEPIEAEEALARGLANKIGDLAAAQQWAQKIAKLAPLSLHAQKLFLNDDGTRDDSTPEQTAALAAAWLSEDAQEARLARAGGRDPIFRGR</sequence>
<dbReference type="NCBIfam" id="NF005891">
    <property type="entry name" value="PRK07854.1"/>
    <property type="match status" value="1"/>
</dbReference>
<dbReference type="GO" id="GO:0006631">
    <property type="term" value="P:fatty acid metabolic process"/>
    <property type="evidence" value="ECO:0007669"/>
    <property type="project" value="UniProtKB-KW"/>
</dbReference>
<name>A0A2X4TTS7_9NOCA</name>
<evidence type="ECO:0000313" key="7">
    <source>
        <dbReference type="EMBL" id="SQI30836.1"/>
    </source>
</evidence>
<comment type="catalytic activity">
    <reaction evidence="4">
        <text>a (3S)-3-hydroxyacyl-CoA = a (2E)-enoyl-CoA + H2O</text>
        <dbReference type="Rhea" id="RHEA:16105"/>
        <dbReference type="ChEBI" id="CHEBI:15377"/>
        <dbReference type="ChEBI" id="CHEBI:57318"/>
        <dbReference type="ChEBI" id="CHEBI:58856"/>
        <dbReference type="EC" id="4.2.1.17"/>
    </reaction>
</comment>